<dbReference type="Gene3D" id="3.40.190.10">
    <property type="entry name" value="Periplasmic binding protein-like II"/>
    <property type="match status" value="2"/>
</dbReference>
<dbReference type="InterPro" id="IPR036388">
    <property type="entry name" value="WH-like_DNA-bd_sf"/>
</dbReference>
<dbReference type="RefSeq" id="WP_185916299.1">
    <property type="nucleotide sequence ID" value="NZ_JACMSD010000006.1"/>
</dbReference>
<sequence length="295" mass="33007">MFEELRTFVDVAESKNFTKTGKKLNFSQPTISQQVKKVEMFFGNVTLLTRSANSKQVELTAEGEVVYRRAKEILALLGQTFEEVEACRRQGEERLRIGASETIGNFLLPRLLEQYAQRWPQVVVEVQIANTRQTCDALAEGRVDIGLIEGRNIHHNFRRIDFFTDRMILVAAPQVAQRVPGFSASLLGKLPWVTREKGSGTEQYLRAFTESNNILVEHTAVCNSNYAIKEMVKQGLGVTVLSQLVVEGELASGELVELPAHKSYSRSFSYILPEGRACSPAAQDLISILEALGER</sequence>
<evidence type="ECO:0000256" key="4">
    <source>
        <dbReference type="ARBA" id="ARBA00023163"/>
    </source>
</evidence>
<protein>
    <submittedName>
        <fullName evidence="6">LysR family transcriptional regulator</fullName>
    </submittedName>
</protein>
<dbReference type="SUPFAM" id="SSF53850">
    <property type="entry name" value="Periplasmic binding protein-like II"/>
    <property type="match status" value="1"/>
</dbReference>
<evidence type="ECO:0000256" key="3">
    <source>
        <dbReference type="ARBA" id="ARBA00023125"/>
    </source>
</evidence>
<feature type="domain" description="HTH lysR-type" evidence="5">
    <location>
        <begin position="1"/>
        <end position="60"/>
    </location>
</feature>
<dbReference type="Pfam" id="PF03466">
    <property type="entry name" value="LysR_substrate"/>
    <property type="match status" value="1"/>
</dbReference>
<dbReference type="PANTHER" id="PTHR30126">
    <property type="entry name" value="HTH-TYPE TRANSCRIPTIONAL REGULATOR"/>
    <property type="match status" value="1"/>
</dbReference>
<keyword evidence="2" id="KW-0805">Transcription regulation</keyword>
<dbReference type="EMBL" id="JANGAB010000001">
    <property type="protein sequence ID" value="MCQ4948147.1"/>
    <property type="molecule type" value="Genomic_DNA"/>
</dbReference>
<keyword evidence="4" id="KW-0804">Transcription</keyword>
<reference evidence="6" key="1">
    <citation type="submission" date="2022-06" db="EMBL/GenBank/DDBJ databases">
        <title>Isolation of gut microbiota from human fecal samples.</title>
        <authorList>
            <person name="Pamer E.G."/>
            <person name="Barat B."/>
            <person name="Waligurski E."/>
            <person name="Medina S."/>
            <person name="Paddock L."/>
            <person name="Mostad J."/>
        </authorList>
    </citation>
    <scope>NUCLEOTIDE SEQUENCE</scope>
    <source>
        <strain evidence="6">DFI.7.96</strain>
    </source>
</reference>
<evidence type="ECO:0000256" key="1">
    <source>
        <dbReference type="ARBA" id="ARBA00009437"/>
    </source>
</evidence>
<dbReference type="AlphaFoldDB" id="A0AAW5K7Y7"/>
<dbReference type="Gene3D" id="1.10.10.10">
    <property type="entry name" value="Winged helix-like DNA-binding domain superfamily/Winged helix DNA-binding domain"/>
    <property type="match status" value="1"/>
</dbReference>
<dbReference type="InterPro" id="IPR036390">
    <property type="entry name" value="WH_DNA-bd_sf"/>
</dbReference>
<dbReference type="GO" id="GO:0003700">
    <property type="term" value="F:DNA-binding transcription factor activity"/>
    <property type="evidence" value="ECO:0007669"/>
    <property type="project" value="InterPro"/>
</dbReference>
<evidence type="ECO:0000256" key="2">
    <source>
        <dbReference type="ARBA" id="ARBA00023015"/>
    </source>
</evidence>
<evidence type="ECO:0000259" key="5">
    <source>
        <dbReference type="PROSITE" id="PS50931"/>
    </source>
</evidence>
<dbReference type="InterPro" id="IPR005119">
    <property type="entry name" value="LysR_subst-bd"/>
</dbReference>
<comment type="caution">
    <text evidence="6">The sequence shown here is derived from an EMBL/GenBank/DDBJ whole genome shotgun (WGS) entry which is preliminary data.</text>
</comment>
<comment type="similarity">
    <text evidence="1">Belongs to the LysR transcriptional regulatory family.</text>
</comment>
<gene>
    <name evidence="6" type="ORF">NE646_00480</name>
</gene>
<dbReference type="Pfam" id="PF00126">
    <property type="entry name" value="HTH_1"/>
    <property type="match status" value="1"/>
</dbReference>
<dbReference type="SUPFAM" id="SSF46785">
    <property type="entry name" value="Winged helix' DNA-binding domain"/>
    <property type="match status" value="1"/>
</dbReference>
<keyword evidence="3" id="KW-0238">DNA-binding</keyword>
<evidence type="ECO:0000313" key="7">
    <source>
        <dbReference type="Proteomes" id="UP001205063"/>
    </source>
</evidence>
<dbReference type="Proteomes" id="UP001205063">
    <property type="component" value="Unassembled WGS sequence"/>
</dbReference>
<dbReference type="PROSITE" id="PS50931">
    <property type="entry name" value="HTH_LYSR"/>
    <property type="match status" value="1"/>
</dbReference>
<evidence type="ECO:0000313" key="6">
    <source>
        <dbReference type="EMBL" id="MCQ4948147.1"/>
    </source>
</evidence>
<organism evidence="6 7">
    <name type="scientific">Bittarella massiliensis</name>
    <name type="common">ex Durand et al. 2017</name>
    <dbReference type="NCBI Taxonomy" id="1720313"/>
    <lineage>
        <taxon>Bacteria</taxon>
        <taxon>Bacillati</taxon>
        <taxon>Bacillota</taxon>
        <taxon>Clostridia</taxon>
        <taxon>Eubacteriales</taxon>
        <taxon>Oscillospiraceae</taxon>
        <taxon>Bittarella (ex Durand et al. 2017)</taxon>
    </lineage>
</organism>
<name>A0AAW5K7Y7_9FIRM</name>
<dbReference type="PANTHER" id="PTHR30126:SF39">
    <property type="entry name" value="HTH-TYPE TRANSCRIPTIONAL REGULATOR CYSL"/>
    <property type="match status" value="1"/>
</dbReference>
<dbReference type="InterPro" id="IPR000847">
    <property type="entry name" value="LysR_HTH_N"/>
</dbReference>
<proteinExistence type="inferred from homology"/>
<dbReference type="GO" id="GO:0000976">
    <property type="term" value="F:transcription cis-regulatory region binding"/>
    <property type="evidence" value="ECO:0007669"/>
    <property type="project" value="TreeGrafter"/>
</dbReference>
<accession>A0AAW5K7Y7</accession>